<organism evidence="1 2">
    <name type="scientific">Massilia soli</name>
    <dbReference type="NCBI Taxonomy" id="2792854"/>
    <lineage>
        <taxon>Bacteria</taxon>
        <taxon>Pseudomonadati</taxon>
        <taxon>Pseudomonadota</taxon>
        <taxon>Betaproteobacteria</taxon>
        <taxon>Burkholderiales</taxon>
        <taxon>Oxalobacteraceae</taxon>
        <taxon>Telluria group</taxon>
        <taxon>Massilia</taxon>
    </lineage>
</organism>
<dbReference type="Proteomes" id="UP000809349">
    <property type="component" value="Unassembled WGS sequence"/>
</dbReference>
<reference evidence="1 2" key="1">
    <citation type="submission" date="2021-01" db="EMBL/GenBank/DDBJ databases">
        <authorList>
            <person name="Ruan W."/>
            <person name="Khan S.A."/>
            <person name="Jeon C.O."/>
        </authorList>
    </citation>
    <scope>NUCLEOTIDE SEQUENCE [LARGE SCALE GENOMIC DNA]</scope>
    <source>
        <strain evidence="1 2">R798</strain>
    </source>
</reference>
<protein>
    <recommendedName>
        <fullName evidence="3">Sel1 repeat family protein</fullName>
    </recommendedName>
</protein>
<sequence>MENLRSVALHDAEHVDELNGRSEGTGMTHRAAAESAYLLACNDQEDVARLGLRLLEDLAVKECYLAKLCMMYVYDFGGLVDPDPKVARMWADQARAMHSTLSDPDDLHDAGQKCKWDRHRFLASDQDALALWEKSASLGNGAALFAICDATHYDADRPKDWTERLTAAAHLGSTQAIVELAGQDGVRGTEQELIWLRAAVALESLRAKEMLECSE</sequence>
<evidence type="ECO:0008006" key="3">
    <source>
        <dbReference type="Google" id="ProtNLM"/>
    </source>
</evidence>
<comment type="caution">
    <text evidence="1">The sequence shown here is derived from an EMBL/GenBank/DDBJ whole genome shotgun (WGS) entry which is preliminary data.</text>
</comment>
<name>A0ABS7SR39_9BURK</name>
<dbReference type="RefSeq" id="WP_223468879.1">
    <property type="nucleotide sequence ID" value="NZ_JAFBIL020000005.1"/>
</dbReference>
<keyword evidence="2" id="KW-1185">Reference proteome</keyword>
<reference evidence="1 2" key="2">
    <citation type="submission" date="2021-08" db="EMBL/GenBank/DDBJ databases">
        <title>Massilia sp. R798.</title>
        <authorList>
            <person name="Baek J.H."/>
            <person name="Jung H.S."/>
            <person name="Kim K.R."/>
            <person name="Jeon C.O."/>
        </authorList>
    </citation>
    <scope>NUCLEOTIDE SEQUENCE [LARGE SCALE GENOMIC DNA]</scope>
    <source>
        <strain evidence="1 2">R798</strain>
    </source>
</reference>
<dbReference type="EMBL" id="JAFBIL020000005">
    <property type="protein sequence ID" value="MBZ2208397.1"/>
    <property type="molecule type" value="Genomic_DNA"/>
</dbReference>
<dbReference type="Gene3D" id="1.25.40.10">
    <property type="entry name" value="Tetratricopeptide repeat domain"/>
    <property type="match status" value="1"/>
</dbReference>
<evidence type="ECO:0000313" key="2">
    <source>
        <dbReference type="Proteomes" id="UP000809349"/>
    </source>
</evidence>
<gene>
    <name evidence="1" type="ORF">I4X03_014115</name>
</gene>
<evidence type="ECO:0000313" key="1">
    <source>
        <dbReference type="EMBL" id="MBZ2208397.1"/>
    </source>
</evidence>
<dbReference type="InterPro" id="IPR011990">
    <property type="entry name" value="TPR-like_helical_dom_sf"/>
</dbReference>
<proteinExistence type="predicted"/>
<accession>A0ABS7SR39</accession>